<evidence type="ECO:0000313" key="1">
    <source>
        <dbReference type="EMBL" id="CRY97335.1"/>
    </source>
</evidence>
<sequence>MAFAQHARLSMLGTWSDSPSEVWDFGCSVVASDGSPIVDCQAYVDDIGADLVTFFISSAAGMSNKALLQMVKVAPIGTDGRYEGDPGIYDAAAGSYGDTAQTGPGFCSFVWTYQSDRMRPPGKFGRSYPPNCTSSLTGSFTTAPLNATATAEAGAAFLTILQGSAGDAQPVIASNVTGMNYVITSVNSDTVVDVQRRRKNKIVGSRHDGSYTP</sequence>
<name>A0A0H5Q7G8_9ZZZZ</name>
<reference evidence="1" key="1">
    <citation type="submission" date="2015-06" db="EMBL/GenBank/DDBJ databases">
        <authorList>
            <person name="Joergensen T."/>
        </authorList>
    </citation>
    <scope>NUCLEOTIDE SEQUENCE</scope>
    <source>
        <strain evidence="1">RGFK1495</strain>
    </source>
</reference>
<dbReference type="AlphaFoldDB" id="A0A0H5Q7G8"/>
<dbReference type="EMBL" id="LN854032">
    <property type="protein sequence ID" value="CRY97335.1"/>
    <property type="molecule type" value="Genomic_DNA"/>
</dbReference>
<organism evidence="1">
    <name type="scientific">uncultured prokaryote</name>
    <dbReference type="NCBI Taxonomy" id="198431"/>
    <lineage>
        <taxon>unclassified sequences</taxon>
        <taxon>environmental samples</taxon>
    </lineage>
</organism>
<reference evidence="1" key="2">
    <citation type="submission" date="2015-07" db="EMBL/GenBank/DDBJ databases">
        <title>Plasmids, circular viruses and viroids from rat gut.</title>
        <authorList>
            <person name="Jorgensen T.J."/>
            <person name="Hansen M.A."/>
            <person name="Xu Z."/>
            <person name="Tabak M.A."/>
            <person name="Sorensen S.J."/>
            <person name="Hansen L.H."/>
        </authorList>
    </citation>
    <scope>NUCLEOTIDE SEQUENCE</scope>
    <source>
        <strain evidence="1">RGFK1495</strain>
    </source>
</reference>
<proteinExistence type="predicted"/>
<accession>A0A0H5Q7G8</accession>
<protein>
    <submittedName>
        <fullName evidence="1">Uncharacterized protein</fullName>
    </submittedName>
</protein>